<name>G7YUV3_CLOSI</name>
<dbReference type="PRINTS" id="PR00449">
    <property type="entry name" value="RASTRNSFRMNG"/>
</dbReference>
<evidence type="ECO:0000256" key="1">
    <source>
        <dbReference type="ARBA" id="ARBA00006270"/>
    </source>
</evidence>
<evidence type="ECO:0000313" key="2">
    <source>
        <dbReference type="EMBL" id="GAA56733.1"/>
    </source>
</evidence>
<dbReference type="SUPFAM" id="SSF52540">
    <property type="entry name" value="P-loop containing nucleoside triphosphate hydrolases"/>
    <property type="match status" value="1"/>
</dbReference>
<sequence length="227" mass="25325">MTSVFSTNVSLPYNHDLFESLMLDCRNFVNALYPVHVATVADTLCLGQIGKVMRSMTTSSKVNFSKCIFTKCATTVVLVGDSGVGKSNLLSRFVKNEFNLDSRSTIGVEFASKTVKCEGKCIKTQIWDTAGQERYRAITAAWSTERLNQSSYRCDNVSAINVHKTRTGFSTNPTSQLDELLQSVPLVYICADGNTLHRDIRSNQFSYAAKWKFRNSRMSNCSFNSSL</sequence>
<reference key="2">
    <citation type="submission" date="2011-10" db="EMBL/GenBank/DDBJ databases">
        <title>The genome and transcriptome sequence of Clonorchis sinensis provide insights into the carcinogenic liver fluke.</title>
        <authorList>
            <person name="Wang X."/>
            <person name="Huang Y."/>
            <person name="Chen W."/>
            <person name="Liu H."/>
            <person name="Guo L."/>
            <person name="Chen Y."/>
            <person name="Luo F."/>
            <person name="Zhou W."/>
            <person name="Sun J."/>
            <person name="Mao Q."/>
            <person name="Liang P."/>
            <person name="Zhou C."/>
            <person name="Tian Y."/>
            <person name="Men J."/>
            <person name="Lv X."/>
            <person name="Huang L."/>
            <person name="Zhou J."/>
            <person name="Hu Y."/>
            <person name="Li R."/>
            <person name="Zhang F."/>
            <person name="Lei H."/>
            <person name="Li X."/>
            <person name="Hu X."/>
            <person name="Liang C."/>
            <person name="Xu J."/>
            <person name="Wu Z."/>
            <person name="Yu X."/>
        </authorList>
    </citation>
    <scope>NUCLEOTIDE SEQUENCE</scope>
    <source>
        <strain>Henan</strain>
    </source>
</reference>
<dbReference type="InterPro" id="IPR001806">
    <property type="entry name" value="Small_GTPase"/>
</dbReference>
<dbReference type="InterPro" id="IPR050209">
    <property type="entry name" value="Rab_GTPases_membrane_traffic"/>
</dbReference>
<dbReference type="PANTHER" id="PTHR47979">
    <property type="entry name" value="DRAB11-RELATED"/>
    <property type="match status" value="1"/>
</dbReference>
<reference evidence="2" key="1">
    <citation type="journal article" date="2011" name="Genome Biol.">
        <title>The draft genome of the carcinogenic human liver fluke Clonorchis sinensis.</title>
        <authorList>
            <person name="Wang X."/>
            <person name="Chen W."/>
            <person name="Huang Y."/>
            <person name="Sun J."/>
            <person name="Men J."/>
            <person name="Liu H."/>
            <person name="Luo F."/>
            <person name="Guo L."/>
            <person name="Lv X."/>
            <person name="Deng C."/>
            <person name="Zhou C."/>
            <person name="Fan Y."/>
            <person name="Li X."/>
            <person name="Huang L."/>
            <person name="Hu Y."/>
            <person name="Liang C."/>
            <person name="Hu X."/>
            <person name="Xu J."/>
            <person name="Yu X."/>
        </authorList>
    </citation>
    <scope>NUCLEOTIDE SEQUENCE [LARGE SCALE GENOMIC DNA]</scope>
    <source>
        <strain evidence="2">Henan</strain>
    </source>
</reference>
<keyword evidence="3" id="KW-1185">Reference proteome</keyword>
<evidence type="ECO:0000313" key="3">
    <source>
        <dbReference type="Proteomes" id="UP000008909"/>
    </source>
</evidence>
<accession>G7YUV3</accession>
<proteinExistence type="inferred from homology"/>
<comment type="similarity">
    <text evidence="1">Belongs to the small GTPase superfamily. Rab family.</text>
</comment>
<dbReference type="AlphaFoldDB" id="G7YUV3"/>
<dbReference type="EMBL" id="DF144357">
    <property type="protein sequence ID" value="GAA56733.1"/>
    <property type="molecule type" value="Genomic_DNA"/>
</dbReference>
<dbReference type="GO" id="GO:0005525">
    <property type="term" value="F:GTP binding"/>
    <property type="evidence" value="ECO:0007669"/>
    <property type="project" value="InterPro"/>
</dbReference>
<dbReference type="InterPro" id="IPR005225">
    <property type="entry name" value="Small_GTP-bd"/>
</dbReference>
<dbReference type="Proteomes" id="UP000008909">
    <property type="component" value="Unassembled WGS sequence"/>
</dbReference>
<dbReference type="Gene3D" id="3.40.50.300">
    <property type="entry name" value="P-loop containing nucleotide triphosphate hydrolases"/>
    <property type="match status" value="1"/>
</dbReference>
<protein>
    <submittedName>
        <fullName evidence="2">Ras-related protein Rab-11A</fullName>
    </submittedName>
</protein>
<dbReference type="SMART" id="SM00175">
    <property type="entry name" value="RAB"/>
    <property type="match status" value="1"/>
</dbReference>
<gene>
    <name evidence="2" type="ORF">CLF_111427</name>
</gene>
<dbReference type="InterPro" id="IPR027417">
    <property type="entry name" value="P-loop_NTPase"/>
</dbReference>
<dbReference type="PROSITE" id="PS51419">
    <property type="entry name" value="RAB"/>
    <property type="match status" value="1"/>
</dbReference>
<dbReference type="GO" id="GO:0003924">
    <property type="term" value="F:GTPase activity"/>
    <property type="evidence" value="ECO:0007669"/>
    <property type="project" value="InterPro"/>
</dbReference>
<organism evidence="2 3">
    <name type="scientific">Clonorchis sinensis</name>
    <name type="common">Chinese liver fluke</name>
    <dbReference type="NCBI Taxonomy" id="79923"/>
    <lineage>
        <taxon>Eukaryota</taxon>
        <taxon>Metazoa</taxon>
        <taxon>Spiralia</taxon>
        <taxon>Lophotrochozoa</taxon>
        <taxon>Platyhelminthes</taxon>
        <taxon>Trematoda</taxon>
        <taxon>Digenea</taxon>
        <taxon>Opisthorchiida</taxon>
        <taxon>Opisthorchiata</taxon>
        <taxon>Opisthorchiidae</taxon>
        <taxon>Clonorchis</taxon>
    </lineage>
</organism>
<dbReference type="Pfam" id="PF00071">
    <property type="entry name" value="Ras"/>
    <property type="match status" value="1"/>
</dbReference>
<dbReference type="NCBIfam" id="TIGR00231">
    <property type="entry name" value="small_GTP"/>
    <property type="match status" value="1"/>
</dbReference>
<dbReference type="FunFam" id="3.40.50.300:FF:001447">
    <property type="entry name" value="Ras-related protein Rab-1B"/>
    <property type="match status" value="1"/>
</dbReference>